<organism evidence="2 3">
    <name type="scientific">Aureobasidium pullulans</name>
    <name type="common">Black yeast</name>
    <name type="synonym">Pullularia pullulans</name>
    <dbReference type="NCBI Taxonomy" id="5580"/>
    <lineage>
        <taxon>Eukaryota</taxon>
        <taxon>Fungi</taxon>
        <taxon>Dikarya</taxon>
        <taxon>Ascomycota</taxon>
        <taxon>Pezizomycotina</taxon>
        <taxon>Dothideomycetes</taxon>
        <taxon>Dothideomycetidae</taxon>
        <taxon>Dothideales</taxon>
        <taxon>Saccotheciaceae</taxon>
        <taxon>Aureobasidium</taxon>
    </lineage>
</organism>
<evidence type="ECO:0000313" key="2">
    <source>
        <dbReference type="EMBL" id="KAK6000684.1"/>
    </source>
</evidence>
<evidence type="ECO:0000256" key="1">
    <source>
        <dbReference type="SAM" id="MobiDB-lite"/>
    </source>
</evidence>
<evidence type="ECO:0008006" key="4">
    <source>
        <dbReference type="Google" id="ProtNLM"/>
    </source>
</evidence>
<sequence length="341" mass="40030">MQDLERIFANYKPRDITIGRLINAPPWIEQAGQNSTIYQLFWKNVPLIIPAETYLDPPERLTKNISAELARLGVENPSDIAWIDVEKFINRYFFTPGTSWCDAGVQTIIYEIPLYWSFEDLIEFAQDTSPRIDEDSIAAVLGTFEQMRCMHQYYRRRLTPIFICKDARGDRMWSKQPNTKRNILPELGISQPMHAILEEAFSMWGDFLAGRLDTAMDKDALHNYLSILYKNNAEKRGYMKYWMVRAFDAFSRWRTGMDDDMWRWVALNTGSTIQPNYNFLLPERSVCTSDTEGQEDEDLEDESDEEVEEENEETCEDQESEEEDYMEEYEGEGEPEDEDFC</sequence>
<feature type="compositionally biased region" description="Acidic residues" evidence="1">
    <location>
        <begin position="292"/>
        <end position="341"/>
    </location>
</feature>
<gene>
    <name evidence="2" type="ORF">QM012_003409</name>
</gene>
<dbReference type="EMBL" id="JASGXD010000016">
    <property type="protein sequence ID" value="KAK6000684.1"/>
    <property type="molecule type" value="Genomic_DNA"/>
</dbReference>
<dbReference type="Proteomes" id="UP001341245">
    <property type="component" value="Unassembled WGS sequence"/>
</dbReference>
<comment type="caution">
    <text evidence="2">The sequence shown here is derived from an EMBL/GenBank/DDBJ whole genome shotgun (WGS) entry which is preliminary data.</text>
</comment>
<reference evidence="2 3" key="1">
    <citation type="submission" date="2023-11" db="EMBL/GenBank/DDBJ databases">
        <title>Draft genome sequence and annotation of the polyextremotolerant black yeast-like fungus Aureobasidium pullulans NRRL 62042.</title>
        <authorList>
            <person name="Dielentheis-Frenken M.R.E."/>
            <person name="Wibberg D."/>
            <person name="Blank L.M."/>
            <person name="Tiso T."/>
        </authorList>
    </citation>
    <scope>NUCLEOTIDE SEQUENCE [LARGE SCALE GENOMIC DNA]</scope>
    <source>
        <strain evidence="2 3">NRRL 62042</strain>
    </source>
</reference>
<name>A0ABR0T8W0_AURPU</name>
<keyword evidence="3" id="KW-1185">Reference proteome</keyword>
<evidence type="ECO:0000313" key="3">
    <source>
        <dbReference type="Proteomes" id="UP001341245"/>
    </source>
</evidence>
<protein>
    <recommendedName>
        <fullName evidence="4">Aminoglycoside phosphotransferase domain-containing protein</fullName>
    </recommendedName>
</protein>
<accession>A0ABR0T8W0</accession>
<feature type="region of interest" description="Disordered" evidence="1">
    <location>
        <begin position="288"/>
        <end position="341"/>
    </location>
</feature>
<proteinExistence type="predicted"/>